<evidence type="ECO:0000256" key="4">
    <source>
        <dbReference type="ARBA" id="ARBA00022692"/>
    </source>
</evidence>
<sequence>MSDLECSICCLEFSTNGELRPHRLPCSHIFHKSCVYEWVRDKKNCPICRKEFTNSKVDDILCYDHVISSLIAKIQEITLKSTPPTTPIKSDSLNEQPIKKDIDNNNNSTIISMGNSSSSSSNIDDNSNSNISSTFSIQSILNNNSNNKENYSDINNNQERIDPNNDIDNSNNIIDNSNLEKSNVKDVLNDYYNYNYTMGNDSKMYFRFNLDTQQQQQQQPVDIKPNSIKGLNASIQKYMNTTITNPVIVSTPVSESTTLQQQFDSTSKTTVSTFPNMTITTSPANRSINSHKHSFIKRPISHYDQWVCHVCTAFGKGLSEKYNCQDCGLDVCRFCAIEKQFETSPKAQSNGPFYSSLHPDPLYFMNGLEVYGQRAYCNACSAQSTDIYHCTTCKVYDLCSNCMDKTKKRSTLSNNNNEISHRHHHHQHIDSTPFDMKNSRSLPTELTIERSKFIKVESPFQIYDEISWNCNWCHQKFSESLIVFYHSDPYRDLCLACFYKYYAN</sequence>
<feature type="compositionally biased region" description="Low complexity" evidence="11">
    <location>
        <begin position="104"/>
        <end position="125"/>
    </location>
</feature>
<dbReference type="GO" id="GO:0016567">
    <property type="term" value="P:protein ubiquitination"/>
    <property type="evidence" value="ECO:0007669"/>
    <property type="project" value="InterPro"/>
</dbReference>
<keyword evidence="3" id="KW-0808">Transferase</keyword>
<evidence type="ECO:0000256" key="1">
    <source>
        <dbReference type="ARBA" id="ARBA00004167"/>
    </source>
</evidence>
<keyword evidence="6 10" id="KW-0863">Zinc-finger</keyword>
<keyword evidence="4" id="KW-0812">Transmembrane</keyword>
<dbReference type="Gene3D" id="3.30.40.10">
    <property type="entry name" value="Zinc/RING finger domain, C3HC4 (zinc finger)"/>
    <property type="match status" value="1"/>
</dbReference>
<keyword evidence="5" id="KW-0479">Metal-binding</keyword>
<dbReference type="OrthoDB" id="21204at2759"/>
<keyword evidence="14" id="KW-1185">Reference proteome</keyword>
<comment type="pathway">
    <text evidence="2">Protein modification; protein ubiquitination.</text>
</comment>
<dbReference type="Proteomes" id="UP000695562">
    <property type="component" value="Unassembled WGS sequence"/>
</dbReference>
<accession>A0A8J4Q4M6</accession>
<dbReference type="PROSITE" id="PS50089">
    <property type="entry name" value="ZF_RING_2"/>
    <property type="match status" value="1"/>
</dbReference>
<dbReference type="PROSITE" id="PS00028">
    <property type="entry name" value="ZINC_FINGER_C2H2_1"/>
    <property type="match status" value="1"/>
</dbReference>
<dbReference type="PANTHER" id="PTHR46913:SF1">
    <property type="entry name" value="RING-H2 FINGER PROTEIN ATL16"/>
    <property type="match status" value="1"/>
</dbReference>
<organism evidence="13 14">
    <name type="scientific">Polysphondylium violaceum</name>
    <dbReference type="NCBI Taxonomy" id="133409"/>
    <lineage>
        <taxon>Eukaryota</taxon>
        <taxon>Amoebozoa</taxon>
        <taxon>Evosea</taxon>
        <taxon>Eumycetozoa</taxon>
        <taxon>Dictyostelia</taxon>
        <taxon>Dictyosteliales</taxon>
        <taxon>Dictyosteliaceae</taxon>
        <taxon>Polysphondylium</taxon>
    </lineage>
</organism>
<dbReference type="PANTHER" id="PTHR46913">
    <property type="entry name" value="RING-H2 FINGER PROTEIN ATL16"/>
    <property type="match status" value="1"/>
</dbReference>
<proteinExistence type="predicted"/>
<dbReference type="SMART" id="SM00184">
    <property type="entry name" value="RING"/>
    <property type="match status" value="1"/>
</dbReference>
<dbReference type="AlphaFoldDB" id="A0A8J4Q4M6"/>
<evidence type="ECO:0000256" key="6">
    <source>
        <dbReference type="ARBA" id="ARBA00022771"/>
    </source>
</evidence>
<evidence type="ECO:0000256" key="5">
    <source>
        <dbReference type="ARBA" id="ARBA00022723"/>
    </source>
</evidence>
<feature type="domain" description="RING-type" evidence="12">
    <location>
        <begin position="6"/>
        <end position="49"/>
    </location>
</feature>
<feature type="compositionally biased region" description="Polar residues" evidence="11">
    <location>
        <begin position="81"/>
        <end position="95"/>
    </location>
</feature>
<dbReference type="InterPro" id="IPR013083">
    <property type="entry name" value="Znf_RING/FYVE/PHD"/>
</dbReference>
<dbReference type="SUPFAM" id="SSF57850">
    <property type="entry name" value="RING/U-box"/>
    <property type="match status" value="2"/>
</dbReference>
<evidence type="ECO:0000313" key="14">
    <source>
        <dbReference type="Proteomes" id="UP000695562"/>
    </source>
</evidence>
<gene>
    <name evidence="13" type="ORF">CYY_000543</name>
</gene>
<dbReference type="Pfam" id="PF13639">
    <property type="entry name" value="zf-RING_2"/>
    <property type="match status" value="1"/>
</dbReference>
<reference evidence="13" key="1">
    <citation type="submission" date="2020-01" db="EMBL/GenBank/DDBJ databases">
        <title>Development of genomics and gene disruption for Polysphondylium violaceum indicates a role for the polyketide synthase stlB in stalk morphogenesis.</title>
        <authorList>
            <person name="Narita B."/>
            <person name="Kawabe Y."/>
            <person name="Kin K."/>
            <person name="Saito T."/>
            <person name="Gibbs R."/>
            <person name="Kuspa A."/>
            <person name="Muzny D."/>
            <person name="Queller D."/>
            <person name="Richards S."/>
            <person name="Strassman J."/>
            <person name="Sucgang R."/>
            <person name="Worley K."/>
            <person name="Schaap P."/>
        </authorList>
    </citation>
    <scope>NUCLEOTIDE SEQUENCE</scope>
    <source>
        <strain evidence="13">QSvi11</strain>
    </source>
</reference>
<evidence type="ECO:0000313" key="13">
    <source>
        <dbReference type="EMBL" id="KAF2078159.1"/>
    </source>
</evidence>
<evidence type="ECO:0000256" key="3">
    <source>
        <dbReference type="ARBA" id="ARBA00022679"/>
    </source>
</evidence>
<comment type="caution">
    <text evidence="13">The sequence shown here is derived from an EMBL/GenBank/DDBJ whole genome shotgun (WGS) entry which is preliminary data.</text>
</comment>
<keyword evidence="9" id="KW-0472">Membrane</keyword>
<dbReference type="EMBL" id="AJWJ01000010">
    <property type="protein sequence ID" value="KAF2078159.1"/>
    <property type="molecule type" value="Genomic_DNA"/>
</dbReference>
<dbReference type="GO" id="GO:0016020">
    <property type="term" value="C:membrane"/>
    <property type="evidence" value="ECO:0007669"/>
    <property type="project" value="UniProtKB-SubCell"/>
</dbReference>
<feature type="region of interest" description="Disordered" evidence="11">
    <location>
        <begin position="81"/>
        <end position="125"/>
    </location>
</feature>
<dbReference type="Pfam" id="PF00569">
    <property type="entry name" value="ZZ"/>
    <property type="match status" value="1"/>
</dbReference>
<comment type="subcellular location">
    <subcellularLocation>
        <location evidence="1">Membrane</location>
        <topology evidence="1">Single-pass membrane protein</topology>
    </subcellularLocation>
</comment>
<evidence type="ECO:0000256" key="9">
    <source>
        <dbReference type="ARBA" id="ARBA00023136"/>
    </source>
</evidence>
<dbReference type="InterPro" id="IPR001841">
    <property type="entry name" value="Znf_RING"/>
</dbReference>
<keyword evidence="8" id="KW-1133">Transmembrane helix</keyword>
<name>A0A8J4Q4M6_9MYCE</name>
<evidence type="ECO:0000259" key="12">
    <source>
        <dbReference type="PROSITE" id="PS50089"/>
    </source>
</evidence>
<dbReference type="InterPro" id="IPR044600">
    <property type="entry name" value="ATL1/ATL16-like"/>
</dbReference>
<dbReference type="GO" id="GO:0008270">
    <property type="term" value="F:zinc ion binding"/>
    <property type="evidence" value="ECO:0007669"/>
    <property type="project" value="UniProtKB-KW"/>
</dbReference>
<evidence type="ECO:0000256" key="10">
    <source>
        <dbReference type="PROSITE-ProRule" id="PRU00175"/>
    </source>
</evidence>
<dbReference type="GO" id="GO:0016740">
    <property type="term" value="F:transferase activity"/>
    <property type="evidence" value="ECO:0007669"/>
    <property type="project" value="UniProtKB-KW"/>
</dbReference>
<dbReference type="InterPro" id="IPR013087">
    <property type="entry name" value="Znf_C2H2_type"/>
</dbReference>
<evidence type="ECO:0000256" key="11">
    <source>
        <dbReference type="SAM" id="MobiDB-lite"/>
    </source>
</evidence>
<evidence type="ECO:0000256" key="8">
    <source>
        <dbReference type="ARBA" id="ARBA00022989"/>
    </source>
</evidence>
<protein>
    <recommendedName>
        <fullName evidence="12">RING-type domain-containing protein</fullName>
    </recommendedName>
</protein>
<dbReference type="InterPro" id="IPR000433">
    <property type="entry name" value="Znf_ZZ"/>
</dbReference>
<keyword evidence="7" id="KW-0862">Zinc</keyword>
<evidence type="ECO:0000256" key="2">
    <source>
        <dbReference type="ARBA" id="ARBA00004906"/>
    </source>
</evidence>
<evidence type="ECO:0000256" key="7">
    <source>
        <dbReference type="ARBA" id="ARBA00022833"/>
    </source>
</evidence>